<dbReference type="AlphaFoldDB" id="A0A7K3VJH9"/>
<dbReference type="Pfam" id="PF07729">
    <property type="entry name" value="FCD"/>
    <property type="match status" value="1"/>
</dbReference>
<dbReference type="GO" id="GO:0003677">
    <property type="term" value="F:DNA binding"/>
    <property type="evidence" value="ECO:0007669"/>
    <property type="project" value="UniProtKB-KW"/>
</dbReference>
<keyword evidence="2" id="KW-0238">DNA-binding</keyword>
<feature type="domain" description="HTH gntR-type" evidence="4">
    <location>
        <begin position="3"/>
        <end position="74"/>
    </location>
</feature>
<sequence length="214" mass="24424">MNKPLAKQAYGSIIEMILAGTLKPGDLLQEGKLGKELAMSRTPVREAIKRIEAEGLAVQEGRFLKVRTLTIAEVEEVFFLRRVLERQCARNSVAIDPRILDVLESRVLDLQREGPGEEEEQRRVDDDFHYALARAAGSQMMVRTISDLRRRTCMFDHSQVPERFSKSCQEHLDIIQALRSRDGERAAMLMDDHIAHARDAILGRLNFSVQRTKQ</sequence>
<dbReference type="SMART" id="SM00345">
    <property type="entry name" value="HTH_GNTR"/>
    <property type="match status" value="1"/>
</dbReference>
<dbReference type="EMBL" id="WUFV01000012">
    <property type="protein sequence ID" value="NEK17269.1"/>
    <property type="molecule type" value="Genomic_DNA"/>
</dbReference>
<dbReference type="Gene3D" id="1.20.120.530">
    <property type="entry name" value="GntR ligand-binding domain-like"/>
    <property type="match status" value="1"/>
</dbReference>
<organism evidence="5 6">
    <name type="scientific">Rhizobium leguminosarum</name>
    <dbReference type="NCBI Taxonomy" id="384"/>
    <lineage>
        <taxon>Bacteria</taxon>
        <taxon>Pseudomonadati</taxon>
        <taxon>Pseudomonadota</taxon>
        <taxon>Alphaproteobacteria</taxon>
        <taxon>Hyphomicrobiales</taxon>
        <taxon>Rhizobiaceae</taxon>
        <taxon>Rhizobium/Agrobacterium group</taxon>
        <taxon>Rhizobium</taxon>
    </lineage>
</organism>
<comment type="caution">
    <text evidence="5">The sequence shown here is derived from an EMBL/GenBank/DDBJ whole genome shotgun (WGS) entry which is preliminary data.</text>
</comment>
<gene>
    <name evidence="5" type="ORF">GR257_20780</name>
</gene>
<evidence type="ECO:0000313" key="5">
    <source>
        <dbReference type="EMBL" id="NEK17269.1"/>
    </source>
</evidence>
<keyword evidence="3" id="KW-0804">Transcription</keyword>
<dbReference type="InterPro" id="IPR011711">
    <property type="entry name" value="GntR_C"/>
</dbReference>
<evidence type="ECO:0000256" key="1">
    <source>
        <dbReference type="ARBA" id="ARBA00023015"/>
    </source>
</evidence>
<dbReference type="SUPFAM" id="SSF48008">
    <property type="entry name" value="GntR ligand-binding domain-like"/>
    <property type="match status" value="1"/>
</dbReference>
<accession>A0A7K3VJH9</accession>
<dbReference type="PROSITE" id="PS50949">
    <property type="entry name" value="HTH_GNTR"/>
    <property type="match status" value="1"/>
</dbReference>
<dbReference type="GO" id="GO:0003700">
    <property type="term" value="F:DNA-binding transcription factor activity"/>
    <property type="evidence" value="ECO:0007669"/>
    <property type="project" value="InterPro"/>
</dbReference>
<proteinExistence type="predicted"/>
<reference evidence="5 6" key="1">
    <citation type="submission" date="2019-12" db="EMBL/GenBank/DDBJ databases">
        <title>Rhizobium genotypes associated with high levels of biological nitrogen fixation by grain legumes in a temperate-maritime cropping system.</title>
        <authorList>
            <person name="Maluk M."/>
            <person name="Francesc Ferrando Molina F."/>
            <person name="Lopez Del Egido L."/>
            <person name="Lafos M."/>
            <person name="Langarica-Fuentes A."/>
            <person name="Gebre Yohannes G."/>
            <person name="Young M.W."/>
            <person name="Martin P."/>
            <person name="Gantlett R."/>
            <person name="Kenicer G."/>
            <person name="Hawes C."/>
            <person name="Begg G.S."/>
            <person name="Quilliam R.S."/>
            <person name="Squire G.R."/>
            <person name="Poole P.S."/>
            <person name="Young P.W."/>
            <person name="Iannetta P.M."/>
            <person name="James E.K."/>
        </authorList>
    </citation>
    <scope>NUCLEOTIDE SEQUENCE [LARGE SCALE GENOMIC DNA]</scope>
    <source>
        <strain evidence="5 6">JHI54</strain>
    </source>
</reference>
<evidence type="ECO:0000259" key="4">
    <source>
        <dbReference type="PROSITE" id="PS50949"/>
    </source>
</evidence>
<protein>
    <submittedName>
        <fullName evidence="5">FCD domain-containing protein</fullName>
    </submittedName>
</protein>
<dbReference type="SMART" id="SM00895">
    <property type="entry name" value="FCD"/>
    <property type="match status" value="1"/>
</dbReference>
<dbReference type="InterPro" id="IPR000524">
    <property type="entry name" value="Tscrpt_reg_HTH_GntR"/>
</dbReference>
<dbReference type="InterPro" id="IPR036388">
    <property type="entry name" value="WH-like_DNA-bd_sf"/>
</dbReference>
<evidence type="ECO:0000256" key="2">
    <source>
        <dbReference type="ARBA" id="ARBA00023125"/>
    </source>
</evidence>
<dbReference type="InterPro" id="IPR008920">
    <property type="entry name" value="TF_FadR/GntR_C"/>
</dbReference>
<dbReference type="PANTHER" id="PTHR43537">
    <property type="entry name" value="TRANSCRIPTIONAL REGULATOR, GNTR FAMILY"/>
    <property type="match status" value="1"/>
</dbReference>
<dbReference type="InterPro" id="IPR036390">
    <property type="entry name" value="WH_DNA-bd_sf"/>
</dbReference>
<name>A0A7K3VJH9_RHILE</name>
<dbReference type="Pfam" id="PF00392">
    <property type="entry name" value="GntR"/>
    <property type="match status" value="1"/>
</dbReference>
<dbReference type="CDD" id="cd07377">
    <property type="entry name" value="WHTH_GntR"/>
    <property type="match status" value="1"/>
</dbReference>
<evidence type="ECO:0000313" key="6">
    <source>
        <dbReference type="Proteomes" id="UP000471705"/>
    </source>
</evidence>
<dbReference type="RefSeq" id="WP_164047943.1">
    <property type="nucleotide sequence ID" value="NZ_WUFV01000012.1"/>
</dbReference>
<dbReference type="PRINTS" id="PR00035">
    <property type="entry name" value="HTHGNTR"/>
</dbReference>
<dbReference type="Proteomes" id="UP000471705">
    <property type="component" value="Unassembled WGS sequence"/>
</dbReference>
<keyword evidence="1" id="KW-0805">Transcription regulation</keyword>
<dbReference type="SUPFAM" id="SSF46785">
    <property type="entry name" value="Winged helix' DNA-binding domain"/>
    <property type="match status" value="1"/>
</dbReference>
<evidence type="ECO:0000256" key="3">
    <source>
        <dbReference type="ARBA" id="ARBA00023163"/>
    </source>
</evidence>
<dbReference type="PANTHER" id="PTHR43537:SF24">
    <property type="entry name" value="GLUCONATE OPERON TRANSCRIPTIONAL REPRESSOR"/>
    <property type="match status" value="1"/>
</dbReference>
<dbReference type="Gene3D" id="1.10.10.10">
    <property type="entry name" value="Winged helix-like DNA-binding domain superfamily/Winged helix DNA-binding domain"/>
    <property type="match status" value="1"/>
</dbReference>